<evidence type="ECO:0000313" key="1">
    <source>
        <dbReference type="EMBL" id="MED6107808.1"/>
    </source>
</evidence>
<dbReference type="Proteomes" id="UP001341840">
    <property type="component" value="Unassembled WGS sequence"/>
</dbReference>
<dbReference type="SUPFAM" id="SSF52058">
    <property type="entry name" value="L domain-like"/>
    <property type="match status" value="1"/>
</dbReference>
<comment type="caution">
    <text evidence="1">The sequence shown here is derived from an EMBL/GenBank/DDBJ whole genome shotgun (WGS) entry which is preliminary data.</text>
</comment>
<name>A0ABU6Q7L6_9FABA</name>
<reference evidence="1 2" key="1">
    <citation type="journal article" date="2023" name="Plants (Basel)">
        <title>Bridging the Gap: Combining Genomics and Transcriptomics Approaches to Understand Stylosanthes scabra, an Orphan Legume from the Brazilian Caatinga.</title>
        <authorList>
            <person name="Ferreira-Neto J.R.C."/>
            <person name="da Silva M.D."/>
            <person name="Binneck E."/>
            <person name="de Melo N.F."/>
            <person name="da Silva R.H."/>
            <person name="de Melo A.L.T.M."/>
            <person name="Pandolfi V."/>
            <person name="Bustamante F.O."/>
            <person name="Brasileiro-Vidal A.C."/>
            <person name="Benko-Iseppon A.M."/>
        </authorList>
    </citation>
    <scope>NUCLEOTIDE SEQUENCE [LARGE SCALE GENOMIC DNA]</scope>
    <source>
        <tissue evidence="1">Leaves</tissue>
    </source>
</reference>
<keyword evidence="2" id="KW-1185">Reference proteome</keyword>
<dbReference type="EMBL" id="JASCZI010000052">
    <property type="protein sequence ID" value="MED6107808.1"/>
    <property type="molecule type" value="Genomic_DNA"/>
</dbReference>
<dbReference type="InterPro" id="IPR032675">
    <property type="entry name" value="LRR_dom_sf"/>
</dbReference>
<accession>A0ABU6Q7L6</accession>
<dbReference type="Gene3D" id="3.80.10.10">
    <property type="entry name" value="Ribonuclease Inhibitor"/>
    <property type="match status" value="1"/>
</dbReference>
<sequence>MIGDEMYKIPRVIIMMPQLRNCKIGGEGNNKWRERPFRLEMLLKKAIYSNWIYGRFQNMNLSDDFFPIAVAWFPNVSSLSLSGNDFTVLPECIQQFHLLRYLKVDDCKHLREIRGIPPKLERFFAVNCKSLSLGGTNVLLNQEAHEGKITLFVMARGIIPRWFEQRCSGASISFWFRGTEFPDNTLCVAILLKDYISLPVQVRLSVAISGNRVYSSVPMGVNVNQFFIFNLNLQTNHRMLTLEKGWNHMEVSYKVHDDSGREVPSIEFFAKEIGVHVWKPKISSSVIEDIRFTDPYKMTELIIMMMMVSMVLPNHKRQPLLMETCIGLWILLFLSHTFFG</sequence>
<evidence type="ECO:0000313" key="2">
    <source>
        <dbReference type="Proteomes" id="UP001341840"/>
    </source>
</evidence>
<proteinExistence type="predicted"/>
<protein>
    <submittedName>
        <fullName evidence="1">Uncharacterized protein</fullName>
    </submittedName>
</protein>
<gene>
    <name evidence="1" type="ORF">PIB30_017698</name>
</gene>
<organism evidence="1 2">
    <name type="scientific">Stylosanthes scabra</name>
    <dbReference type="NCBI Taxonomy" id="79078"/>
    <lineage>
        <taxon>Eukaryota</taxon>
        <taxon>Viridiplantae</taxon>
        <taxon>Streptophyta</taxon>
        <taxon>Embryophyta</taxon>
        <taxon>Tracheophyta</taxon>
        <taxon>Spermatophyta</taxon>
        <taxon>Magnoliopsida</taxon>
        <taxon>eudicotyledons</taxon>
        <taxon>Gunneridae</taxon>
        <taxon>Pentapetalae</taxon>
        <taxon>rosids</taxon>
        <taxon>fabids</taxon>
        <taxon>Fabales</taxon>
        <taxon>Fabaceae</taxon>
        <taxon>Papilionoideae</taxon>
        <taxon>50 kb inversion clade</taxon>
        <taxon>dalbergioids sensu lato</taxon>
        <taxon>Dalbergieae</taxon>
        <taxon>Pterocarpus clade</taxon>
        <taxon>Stylosanthes</taxon>
    </lineage>
</organism>